<accession>A0A7J6W6W3</accession>
<dbReference type="OrthoDB" id="2000983at2759"/>
<dbReference type="Proteomes" id="UP000554482">
    <property type="component" value="Unassembled WGS sequence"/>
</dbReference>
<reference evidence="1 2" key="1">
    <citation type="submission" date="2020-06" db="EMBL/GenBank/DDBJ databases">
        <title>Transcriptomic and genomic resources for Thalictrum thalictroides and T. hernandezii: Facilitating candidate gene discovery in an emerging model plant lineage.</title>
        <authorList>
            <person name="Arias T."/>
            <person name="Riano-Pachon D.M."/>
            <person name="Di Stilio V.S."/>
        </authorList>
    </citation>
    <scope>NUCLEOTIDE SEQUENCE [LARGE SCALE GENOMIC DNA]</scope>
    <source>
        <strain evidence="2">cv. WT478/WT964</strain>
        <tissue evidence="1">Leaves</tissue>
    </source>
</reference>
<dbReference type="EMBL" id="JABWDY010020459">
    <property type="protein sequence ID" value="KAF5193146.1"/>
    <property type="molecule type" value="Genomic_DNA"/>
</dbReference>
<evidence type="ECO:0000313" key="2">
    <source>
        <dbReference type="Proteomes" id="UP000554482"/>
    </source>
</evidence>
<proteinExistence type="predicted"/>
<comment type="caution">
    <text evidence="1">The sequence shown here is derived from an EMBL/GenBank/DDBJ whole genome shotgun (WGS) entry which is preliminary data.</text>
</comment>
<protein>
    <submittedName>
        <fullName evidence="1">Uncharacterized protein</fullName>
    </submittedName>
</protein>
<organism evidence="1 2">
    <name type="scientific">Thalictrum thalictroides</name>
    <name type="common">Rue-anemone</name>
    <name type="synonym">Anemone thalictroides</name>
    <dbReference type="NCBI Taxonomy" id="46969"/>
    <lineage>
        <taxon>Eukaryota</taxon>
        <taxon>Viridiplantae</taxon>
        <taxon>Streptophyta</taxon>
        <taxon>Embryophyta</taxon>
        <taxon>Tracheophyta</taxon>
        <taxon>Spermatophyta</taxon>
        <taxon>Magnoliopsida</taxon>
        <taxon>Ranunculales</taxon>
        <taxon>Ranunculaceae</taxon>
        <taxon>Thalictroideae</taxon>
        <taxon>Thalictrum</taxon>
    </lineage>
</organism>
<gene>
    <name evidence="1" type="ORF">FRX31_017267</name>
</gene>
<dbReference type="AlphaFoldDB" id="A0A7J6W6W3"/>
<keyword evidence="2" id="KW-1185">Reference proteome</keyword>
<evidence type="ECO:0000313" key="1">
    <source>
        <dbReference type="EMBL" id="KAF5193146.1"/>
    </source>
</evidence>
<name>A0A7J6W6W3_THATH</name>
<sequence length="234" mass="26413">MFSFHGCPCKNCPSFHTKGPYWITTRCIQRSQGNHSFYRQRIHTTQKSEDYDKYSYAEAVWTGGDFTCLVSHHNSAFPPDGPDALDQALAIMQRLKDRSVLAKGNLWPQLGDVVDFINRKTYLSVEDLYTSIEQLFVDMLHITLAQLPAAIFKSLSDSSAEEFEDRVQLAMKFLFKTGCLEDIIRWWSPSEYNISSFVTDSDPSKKPLTGALAKLEGVVPKGLDKELMNGAQGV</sequence>